<comment type="caution">
    <text evidence="6">The sequence shown here is derived from an EMBL/GenBank/DDBJ whole genome shotgun (WGS) entry which is preliminary data.</text>
</comment>
<dbReference type="PANTHER" id="PTHR30520">
    <property type="entry name" value="FORMATE TRANSPORTER-RELATED"/>
    <property type="match status" value="1"/>
</dbReference>
<dbReference type="EMBL" id="AOIA01000005">
    <property type="protein sequence ID" value="ELY67405.1"/>
    <property type="molecule type" value="Genomic_DNA"/>
</dbReference>
<accession>L9Y028</accession>
<evidence type="ECO:0000256" key="2">
    <source>
        <dbReference type="ARBA" id="ARBA00022692"/>
    </source>
</evidence>
<evidence type="ECO:0000256" key="3">
    <source>
        <dbReference type="ARBA" id="ARBA00022989"/>
    </source>
</evidence>
<dbReference type="GO" id="GO:0015499">
    <property type="term" value="F:formate transmembrane transporter activity"/>
    <property type="evidence" value="ECO:0007669"/>
    <property type="project" value="TreeGrafter"/>
</dbReference>
<dbReference type="PANTHER" id="PTHR30520:SF2">
    <property type="entry name" value="INNER MEMBRANE PROTEIN YFDC"/>
    <property type="match status" value="1"/>
</dbReference>
<reference evidence="6 7" key="1">
    <citation type="journal article" date="2014" name="PLoS Genet.">
        <title>Phylogenetically driven sequencing of extremely halophilic archaea reveals strategies for static and dynamic osmo-response.</title>
        <authorList>
            <person name="Becker E.A."/>
            <person name="Seitzer P.M."/>
            <person name="Tritt A."/>
            <person name="Larsen D."/>
            <person name="Krusor M."/>
            <person name="Yao A.I."/>
            <person name="Wu D."/>
            <person name="Madern D."/>
            <person name="Eisen J.A."/>
            <person name="Darling A.E."/>
            <person name="Facciotti M.T."/>
        </authorList>
    </citation>
    <scope>NUCLEOTIDE SEQUENCE [LARGE SCALE GENOMIC DNA]</scope>
    <source>
        <strain evidence="6 7">DSM 18795</strain>
    </source>
</reference>
<proteinExistence type="predicted"/>
<evidence type="ECO:0000313" key="7">
    <source>
        <dbReference type="Proteomes" id="UP000011531"/>
    </source>
</evidence>
<organism evidence="6 7">
    <name type="scientific">Natronococcus jeotgali DSM 18795</name>
    <dbReference type="NCBI Taxonomy" id="1227498"/>
    <lineage>
        <taxon>Archaea</taxon>
        <taxon>Methanobacteriati</taxon>
        <taxon>Methanobacteriota</taxon>
        <taxon>Stenosarchaea group</taxon>
        <taxon>Halobacteria</taxon>
        <taxon>Halobacteriales</taxon>
        <taxon>Natrialbaceae</taxon>
        <taxon>Natronococcus</taxon>
    </lineage>
</organism>
<feature type="transmembrane region" description="Helical" evidence="5">
    <location>
        <begin position="105"/>
        <end position="125"/>
    </location>
</feature>
<dbReference type="Gene3D" id="1.20.1080.10">
    <property type="entry name" value="Glycerol uptake facilitator protein"/>
    <property type="match status" value="1"/>
</dbReference>
<dbReference type="PATRIC" id="fig|1227498.3.peg.18"/>
<protein>
    <submittedName>
        <fullName evidence="6">Formate/nitrite transporter</fullName>
    </submittedName>
</protein>
<dbReference type="Pfam" id="PF01226">
    <property type="entry name" value="Form_Nir_trans"/>
    <property type="match status" value="1"/>
</dbReference>
<gene>
    <name evidence="6" type="ORF">C492_00110</name>
</gene>
<dbReference type="InterPro" id="IPR023271">
    <property type="entry name" value="Aquaporin-like"/>
</dbReference>
<feature type="transmembrane region" description="Helical" evidence="5">
    <location>
        <begin position="198"/>
        <end position="217"/>
    </location>
</feature>
<evidence type="ECO:0000256" key="5">
    <source>
        <dbReference type="SAM" id="Phobius"/>
    </source>
</evidence>
<feature type="transmembrane region" description="Helical" evidence="5">
    <location>
        <begin position="229"/>
        <end position="247"/>
    </location>
</feature>
<feature type="transmembrane region" description="Helical" evidence="5">
    <location>
        <begin position="267"/>
        <end position="289"/>
    </location>
</feature>
<keyword evidence="4 5" id="KW-0472">Membrane</keyword>
<keyword evidence="2 5" id="KW-0812">Transmembrane</keyword>
<dbReference type="GO" id="GO:0005886">
    <property type="term" value="C:plasma membrane"/>
    <property type="evidence" value="ECO:0007669"/>
    <property type="project" value="TreeGrafter"/>
</dbReference>
<feature type="transmembrane region" description="Helical" evidence="5">
    <location>
        <begin position="69"/>
        <end position="93"/>
    </location>
</feature>
<dbReference type="STRING" id="1227498.C492_00110"/>
<evidence type="ECO:0000313" key="6">
    <source>
        <dbReference type="EMBL" id="ELY67405.1"/>
    </source>
</evidence>
<sequence length="299" mass="31778">MFAYGFQSDKRSSLIAQLERLTVGDHTSEPNEESTDSLLDVTEQTPTPEILRSLVESGEHEIHRETSGLALSGFSAGLDIGFGPVLMAVMLTLSQGGYGDLGTELLLASTYSVGFIFVILGRSELFTEHTTLAIMPVLAGRATARGLARVWGVVYVSNLIGGVVFTLLVVTLMPNLGVASPEAFGSIAHKLVDHDLEWLFVAGIFAGWLMGLVAWLVTAAQDTLSRIMFVWIVTASIGILHLPHSIAGNVEVLFGLFLSPTVTLADYVAFLALSTIGNAIGGSVFVGLLKYSHVVRGGG</sequence>
<evidence type="ECO:0000256" key="1">
    <source>
        <dbReference type="ARBA" id="ARBA00004141"/>
    </source>
</evidence>
<name>L9Y028_9EURY</name>
<evidence type="ECO:0000256" key="4">
    <source>
        <dbReference type="ARBA" id="ARBA00023136"/>
    </source>
</evidence>
<dbReference type="AlphaFoldDB" id="L9Y028"/>
<dbReference type="Proteomes" id="UP000011531">
    <property type="component" value="Unassembled WGS sequence"/>
</dbReference>
<dbReference type="InterPro" id="IPR000292">
    <property type="entry name" value="For/NO2_transpt"/>
</dbReference>
<keyword evidence="7" id="KW-1185">Reference proteome</keyword>
<keyword evidence="3 5" id="KW-1133">Transmembrane helix</keyword>
<comment type="subcellular location">
    <subcellularLocation>
        <location evidence="1">Membrane</location>
        <topology evidence="1">Multi-pass membrane protein</topology>
    </subcellularLocation>
</comment>
<feature type="transmembrane region" description="Helical" evidence="5">
    <location>
        <begin position="146"/>
        <end position="170"/>
    </location>
</feature>